<evidence type="ECO:0000313" key="3">
    <source>
        <dbReference type="EMBL" id="QOY91964.1"/>
    </source>
</evidence>
<dbReference type="CDD" id="cd02234">
    <property type="entry name" value="cupin_BLR7677-like"/>
    <property type="match status" value="1"/>
</dbReference>
<evidence type="ECO:0000313" key="4">
    <source>
        <dbReference type="Proteomes" id="UP000593892"/>
    </source>
</evidence>
<feature type="domain" description="Cupin type-2" evidence="2">
    <location>
        <begin position="48"/>
        <end position="121"/>
    </location>
</feature>
<accession>A0A7S7NZ68</accession>
<keyword evidence="1" id="KW-0732">Signal</keyword>
<dbReference type="PANTHER" id="PTHR38599:SF1">
    <property type="entry name" value="CUPIN DOMAIN PROTEIN (AFU_ORTHOLOGUE AFUA_3G13620)"/>
    <property type="match status" value="1"/>
</dbReference>
<proteinExistence type="predicted"/>
<feature type="signal peptide" evidence="1">
    <location>
        <begin position="1"/>
        <end position="24"/>
    </location>
</feature>
<dbReference type="InterPro" id="IPR011051">
    <property type="entry name" value="RmlC_Cupin_sf"/>
</dbReference>
<evidence type="ECO:0000256" key="1">
    <source>
        <dbReference type="SAM" id="SignalP"/>
    </source>
</evidence>
<dbReference type="Gene3D" id="2.60.120.10">
    <property type="entry name" value="Jelly Rolls"/>
    <property type="match status" value="1"/>
</dbReference>
<gene>
    <name evidence="3" type="ORF">IRI77_10415</name>
</gene>
<sequence length="136" mass="14447">MRSNFLWLALAAFSVAVPPGLAQKAEQVKSVFQHALPNAEGKSMVAVVVTYPPGAKSPAHHHAGSAFIYAYVLSGSIRSQVDDQPAKVFRAGEGFYEPPGAHHRISENASDKAPASLLAVFVVDSKDTPLTIPDPK</sequence>
<protein>
    <submittedName>
        <fullName evidence="3">Cupin domain-containing protein</fullName>
    </submittedName>
</protein>
<dbReference type="Proteomes" id="UP000593892">
    <property type="component" value="Chromosome"/>
</dbReference>
<dbReference type="InterPro" id="IPR014710">
    <property type="entry name" value="RmlC-like_jellyroll"/>
</dbReference>
<keyword evidence="4" id="KW-1185">Reference proteome</keyword>
<name>A0A7S7NZ68_PALFE</name>
<reference evidence="3 4" key="1">
    <citation type="submission" date="2020-10" db="EMBL/GenBank/DDBJ databases">
        <title>Complete genome sequence of Paludibaculum fermentans P105T, a facultatively anaerobic acidobacterium capable of dissimilatory Fe(III) reduction.</title>
        <authorList>
            <person name="Dedysh S.N."/>
            <person name="Beletsky A.V."/>
            <person name="Kulichevskaya I.S."/>
            <person name="Mardanov A.V."/>
            <person name="Ravin N.V."/>
        </authorList>
    </citation>
    <scope>NUCLEOTIDE SEQUENCE [LARGE SCALE GENOMIC DNA]</scope>
    <source>
        <strain evidence="3 4">P105</strain>
    </source>
</reference>
<dbReference type="SUPFAM" id="SSF51182">
    <property type="entry name" value="RmlC-like cupins"/>
    <property type="match status" value="1"/>
</dbReference>
<dbReference type="KEGG" id="pfer:IRI77_10415"/>
<dbReference type="PANTHER" id="PTHR38599">
    <property type="entry name" value="CUPIN DOMAIN PROTEIN (AFU_ORTHOLOGUE AFUA_3G13620)"/>
    <property type="match status" value="1"/>
</dbReference>
<dbReference type="AlphaFoldDB" id="A0A7S7NZ68"/>
<dbReference type="RefSeq" id="WP_194453618.1">
    <property type="nucleotide sequence ID" value="NZ_CP063849.1"/>
</dbReference>
<dbReference type="InterPro" id="IPR013096">
    <property type="entry name" value="Cupin_2"/>
</dbReference>
<dbReference type="Pfam" id="PF07883">
    <property type="entry name" value="Cupin_2"/>
    <property type="match status" value="1"/>
</dbReference>
<dbReference type="EMBL" id="CP063849">
    <property type="protein sequence ID" value="QOY91964.1"/>
    <property type="molecule type" value="Genomic_DNA"/>
</dbReference>
<organism evidence="3 4">
    <name type="scientific">Paludibaculum fermentans</name>
    <dbReference type="NCBI Taxonomy" id="1473598"/>
    <lineage>
        <taxon>Bacteria</taxon>
        <taxon>Pseudomonadati</taxon>
        <taxon>Acidobacteriota</taxon>
        <taxon>Terriglobia</taxon>
        <taxon>Bryobacterales</taxon>
        <taxon>Bryobacteraceae</taxon>
        <taxon>Paludibaculum</taxon>
    </lineage>
</organism>
<evidence type="ECO:0000259" key="2">
    <source>
        <dbReference type="Pfam" id="PF07883"/>
    </source>
</evidence>
<feature type="chain" id="PRO_5032555600" evidence="1">
    <location>
        <begin position="25"/>
        <end position="136"/>
    </location>
</feature>